<evidence type="ECO:0000313" key="4">
    <source>
        <dbReference type="Proteomes" id="UP000298061"/>
    </source>
</evidence>
<feature type="domain" description="DUF6697" evidence="2">
    <location>
        <begin position="316"/>
        <end position="528"/>
    </location>
</feature>
<feature type="compositionally biased region" description="Basic and acidic residues" evidence="1">
    <location>
        <begin position="10"/>
        <end position="20"/>
    </location>
</feature>
<feature type="compositionally biased region" description="Polar residues" evidence="1">
    <location>
        <begin position="576"/>
        <end position="586"/>
    </location>
</feature>
<feature type="region of interest" description="Disordered" evidence="1">
    <location>
        <begin position="135"/>
        <end position="235"/>
    </location>
</feature>
<organism evidence="3 4">
    <name type="scientific">Hericium alpestre</name>
    <dbReference type="NCBI Taxonomy" id="135208"/>
    <lineage>
        <taxon>Eukaryota</taxon>
        <taxon>Fungi</taxon>
        <taxon>Dikarya</taxon>
        <taxon>Basidiomycota</taxon>
        <taxon>Agaricomycotina</taxon>
        <taxon>Agaricomycetes</taxon>
        <taxon>Russulales</taxon>
        <taxon>Hericiaceae</taxon>
        <taxon>Hericium</taxon>
    </lineage>
</organism>
<gene>
    <name evidence="3" type="ORF">EWM64_g3209</name>
</gene>
<keyword evidence="4" id="KW-1185">Reference proteome</keyword>
<dbReference type="Pfam" id="PF20411">
    <property type="entry name" value="DUF6697"/>
    <property type="match status" value="1"/>
</dbReference>
<feature type="region of interest" description="Disordered" evidence="1">
    <location>
        <begin position="541"/>
        <end position="627"/>
    </location>
</feature>
<feature type="region of interest" description="Disordered" evidence="1">
    <location>
        <begin position="1"/>
        <end position="20"/>
    </location>
</feature>
<name>A0A4Z0A3A6_9AGAM</name>
<proteinExistence type="predicted"/>
<feature type="compositionally biased region" description="Acidic residues" evidence="1">
    <location>
        <begin position="611"/>
        <end position="627"/>
    </location>
</feature>
<accession>A0A4Z0A3A6</accession>
<dbReference type="Proteomes" id="UP000298061">
    <property type="component" value="Unassembled WGS sequence"/>
</dbReference>
<evidence type="ECO:0000256" key="1">
    <source>
        <dbReference type="SAM" id="MobiDB-lite"/>
    </source>
</evidence>
<feature type="compositionally biased region" description="Basic and acidic residues" evidence="1">
    <location>
        <begin position="141"/>
        <end position="159"/>
    </location>
</feature>
<evidence type="ECO:0000259" key="2">
    <source>
        <dbReference type="Pfam" id="PF20411"/>
    </source>
</evidence>
<protein>
    <recommendedName>
        <fullName evidence="2">DUF6697 domain-containing protein</fullName>
    </recommendedName>
</protein>
<evidence type="ECO:0000313" key="3">
    <source>
        <dbReference type="EMBL" id="TFY80803.1"/>
    </source>
</evidence>
<comment type="caution">
    <text evidence="3">The sequence shown here is derived from an EMBL/GenBank/DDBJ whole genome shotgun (WGS) entry which is preliminary data.</text>
</comment>
<feature type="compositionally biased region" description="Low complexity" evidence="1">
    <location>
        <begin position="202"/>
        <end position="213"/>
    </location>
</feature>
<dbReference type="STRING" id="135208.A0A4Z0A3A6"/>
<sequence length="627" mass="71072">MEPSNVDATHPLDARSSRLNDDLRDARRKIDDLEHQITRHREDFERQTIDINRQAANFERDIQDARQERESFRHLAEQKDLEAAQLREKNAELERLRREYAERQQDVERFRDRCHAQEKEVRDLRAANAELKAEMSAARNKVVEEERRQRAKPGQDAKQDAQTPAARDEPVIELSSDDDESAIQVRAQYPSSSRPHGRTDIAGCSSSTSASGSKKPTQGAPSTALSTPDQLPQPKDIIQMRKKPEGQENCSPVEKKFTRIHKAARKNNPVLYMPTYIKDVPGTLNARVAAYDSFKAEIPPPPTLVSTIPQRYPGYVHRHFLSSQYGACPQTWLAQIAPARNVPRRERRIVFSQWANNPGLPTQLGAPGTIIANRLEILEKPPWSIFVRAPTQSLWQYRGEYTVSLSDTPISGKEFQALPDTVRVQWAKDILRPQKWRCYTSMRARIWLQKMGFPLDDETVETTIRQNQRTFLPNLREEDVLRALDNGEEVRLCLLSTNITDRIAIQELNVLLLKPVGYDTDFQADMQAKYVQWLRSNKKVKTAAHRSTEPAPNDRAAGKSTAGGTNPPASPEAGPSTRQANISTSDRVLRQPGQGGKPMNFEDSFGGDLTDLSEEGLDDESDYTELD</sequence>
<dbReference type="InterPro" id="IPR046520">
    <property type="entry name" value="DUF6697"/>
</dbReference>
<reference evidence="3 4" key="1">
    <citation type="submission" date="2019-02" db="EMBL/GenBank/DDBJ databases">
        <title>Genome sequencing of the rare red list fungi Hericium alpestre (H. flagellum).</title>
        <authorList>
            <person name="Buettner E."/>
            <person name="Kellner H."/>
        </authorList>
    </citation>
    <scope>NUCLEOTIDE SEQUENCE [LARGE SCALE GENOMIC DNA]</scope>
    <source>
        <strain evidence="3 4">DSM 108284</strain>
    </source>
</reference>
<dbReference type="EMBL" id="SFCI01000286">
    <property type="protein sequence ID" value="TFY80803.1"/>
    <property type="molecule type" value="Genomic_DNA"/>
</dbReference>
<feature type="compositionally biased region" description="Polar residues" evidence="1">
    <location>
        <begin position="214"/>
        <end position="230"/>
    </location>
</feature>
<dbReference type="OrthoDB" id="3269635at2759"/>
<dbReference type="AlphaFoldDB" id="A0A4Z0A3A6"/>